<proteinExistence type="predicted"/>
<evidence type="ECO:0000256" key="1">
    <source>
        <dbReference type="ARBA" id="ARBA00023157"/>
    </source>
</evidence>
<dbReference type="InterPro" id="IPR000859">
    <property type="entry name" value="CUB_dom"/>
</dbReference>
<organism evidence="6 7">
    <name type="scientific">Ancylostoma ceylanicum</name>
    <dbReference type="NCBI Taxonomy" id="53326"/>
    <lineage>
        <taxon>Eukaryota</taxon>
        <taxon>Metazoa</taxon>
        <taxon>Ecdysozoa</taxon>
        <taxon>Nematoda</taxon>
        <taxon>Chromadorea</taxon>
        <taxon>Rhabditida</taxon>
        <taxon>Rhabditina</taxon>
        <taxon>Rhabditomorpha</taxon>
        <taxon>Strongyloidea</taxon>
        <taxon>Ancylostomatidae</taxon>
        <taxon>Ancylostomatinae</taxon>
        <taxon>Ancylostoma</taxon>
    </lineage>
</organism>
<feature type="domain" description="Peptidase M12A" evidence="5">
    <location>
        <begin position="1"/>
        <end position="32"/>
    </location>
</feature>
<keyword evidence="3" id="KW-0472">Membrane</keyword>
<evidence type="ECO:0000259" key="4">
    <source>
        <dbReference type="PROSITE" id="PS01180"/>
    </source>
</evidence>
<evidence type="ECO:0000256" key="2">
    <source>
        <dbReference type="PROSITE-ProRule" id="PRU00059"/>
    </source>
</evidence>
<gene>
    <name evidence="6" type="ORF">ANCCEY_01578</name>
</gene>
<dbReference type="Proteomes" id="UP000054495">
    <property type="component" value="Unassembled WGS sequence"/>
</dbReference>
<dbReference type="InterPro" id="IPR001506">
    <property type="entry name" value="Peptidase_M12A"/>
</dbReference>
<dbReference type="GO" id="GO:0006508">
    <property type="term" value="P:proteolysis"/>
    <property type="evidence" value="ECO:0007669"/>
    <property type="project" value="InterPro"/>
</dbReference>
<evidence type="ECO:0000259" key="5">
    <source>
        <dbReference type="PROSITE" id="PS51864"/>
    </source>
</evidence>
<dbReference type="AlphaFoldDB" id="A0A0D6M5A9"/>
<evidence type="ECO:0000256" key="3">
    <source>
        <dbReference type="SAM" id="Phobius"/>
    </source>
</evidence>
<evidence type="ECO:0000313" key="6">
    <source>
        <dbReference type="EMBL" id="EPB79285.1"/>
    </source>
</evidence>
<evidence type="ECO:0000313" key="7">
    <source>
        <dbReference type="Proteomes" id="UP000054495"/>
    </source>
</evidence>
<sequence length="235" mass="26844">MTPKDKKYHRTMGSALISFTDLAIVNKHYKCDGTKPKGLNYEIGSSYSFTINPLSQWNYATLIDLRSAPEMDFLIQITAALVFVLVAMEGSYVKKSYRSEEKKSTPTEHPDKCGKILNATRNWKNMSRAIYNKKEHGDYFKCTNWIKSPNGTKIQVELLDVSGLRGLYAQGCIIAGIEIKTNKDQRLTGYRLLRFCSEEDVGTTLESYSNLVPVITYSMHSTKFLNVTLRYRYVE</sequence>
<dbReference type="PROSITE" id="PS01180">
    <property type="entry name" value="CUB"/>
    <property type="match status" value="1"/>
</dbReference>
<comment type="caution">
    <text evidence="2">Lacks conserved residue(s) required for the propagation of feature annotation.</text>
</comment>
<evidence type="ECO:0008006" key="8">
    <source>
        <dbReference type="Google" id="ProtNLM"/>
    </source>
</evidence>
<protein>
    <recommendedName>
        <fullName evidence="8">CUB domain-containing protein</fullName>
    </recommendedName>
</protein>
<keyword evidence="7" id="KW-1185">Reference proteome</keyword>
<feature type="transmembrane region" description="Helical" evidence="3">
    <location>
        <begin position="73"/>
        <end position="93"/>
    </location>
</feature>
<dbReference type="EMBL" id="KE124796">
    <property type="protein sequence ID" value="EPB79285.1"/>
    <property type="molecule type" value="Genomic_DNA"/>
</dbReference>
<dbReference type="PROSITE" id="PS51864">
    <property type="entry name" value="ASTACIN"/>
    <property type="match status" value="1"/>
</dbReference>
<name>A0A0D6M5A9_9BILA</name>
<dbReference type="GO" id="GO:0004222">
    <property type="term" value="F:metalloendopeptidase activity"/>
    <property type="evidence" value="ECO:0007669"/>
    <property type="project" value="InterPro"/>
</dbReference>
<accession>A0A0D6M5A9</accession>
<keyword evidence="3" id="KW-0812">Transmembrane</keyword>
<keyword evidence="1" id="KW-1015">Disulfide bond</keyword>
<reference evidence="6 7" key="1">
    <citation type="submission" date="2013-05" db="EMBL/GenBank/DDBJ databases">
        <title>Draft genome of the parasitic nematode Anyclostoma ceylanicum.</title>
        <authorList>
            <person name="Mitreva M."/>
        </authorList>
    </citation>
    <scope>NUCLEOTIDE SEQUENCE [LARGE SCALE GENOMIC DNA]</scope>
</reference>
<feature type="domain" description="CUB" evidence="4">
    <location>
        <begin position="113"/>
        <end position="234"/>
    </location>
</feature>
<keyword evidence="3" id="KW-1133">Transmembrane helix</keyword>